<organism evidence="2 3">
    <name type="scientific">Reticulomyxa filosa</name>
    <dbReference type="NCBI Taxonomy" id="46433"/>
    <lineage>
        <taxon>Eukaryota</taxon>
        <taxon>Sar</taxon>
        <taxon>Rhizaria</taxon>
        <taxon>Retaria</taxon>
        <taxon>Foraminifera</taxon>
        <taxon>Monothalamids</taxon>
        <taxon>Reticulomyxidae</taxon>
        <taxon>Reticulomyxa</taxon>
    </lineage>
</organism>
<evidence type="ECO:0000259" key="1">
    <source>
        <dbReference type="PROSITE" id="PS50235"/>
    </source>
</evidence>
<dbReference type="InterPro" id="IPR028889">
    <property type="entry name" value="USP"/>
</dbReference>
<feature type="domain" description="USP" evidence="1">
    <location>
        <begin position="290"/>
        <end position="403"/>
    </location>
</feature>
<sequence length="403" mass="47091">MTEKSEIDQVLTDALKEVTKTLFNVLEIEKDHKMIQKVWSDFFGGFKKRNRGSLEGLFLGEKKLLREEFRKQLAQCCEKYIKYRDKDNTKDNPLEDMAHGITKLLELKDIIHHSDLTIPRDLYDTCLEFGWKSGDNKERKKQLCDAIFNTLNHNAANPNSKSDPDIFYDFLEKLLQLVKECKVTNDYITIVFEDCLFGKQPLSSNTEKSGPMPNDSLSCVSLQVSDHRHLCTVPKLRERAFELLSTLLDQCEEKSIEHFLTKLVEHLDIFPHANEKWKDVSSCRRREHFVGLENLGSTCYLNSILQNLFMIPSFRERILSLPYGPHRGSFLLQLQRLFLRLAYSKRQTLNPKSFIDTVRSPGNRKIVPTEHMDCGEMMLQIFSQLEEQLIALQDNNNNNYYYY</sequence>
<dbReference type="InterPro" id="IPR001394">
    <property type="entry name" value="Peptidase_C19_UCH"/>
</dbReference>
<evidence type="ECO:0000313" key="2">
    <source>
        <dbReference type="EMBL" id="ETO31458.1"/>
    </source>
</evidence>
<keyword evidence="3" id="KW-1185">Reference proteome</keyword>
<dbReference type="GO" id="GO:0005829">
    <property type="term" value="C:cytosol"/>
    <property type="evidence" value="ECO:0007669"/>
    <property type="project" value="TreeGrafter"/>
</dbReference>
<name>X6NZZ7_RETFI</name>
<dbReference type="Gene3D" id="3.90.70.10">
    <property type="entry name" value="Cysteine proteinases"/>
    <property type="match status" value="1"/>
</dbReference>
<dbReference type="InterPro" id="IPR016024">
    <property type="entry name" value="ARM-type_fold"/>
</dbReference>
<dbReference type="InterPro" id="IPR050164">
    <property type="entry name" value="Peptidase_C19"/>
</dbReference>
<dbReference type="InterPro" id="IPR038765">
    <property type="entry name" value="Papain-like_cys_pep_sf"/>
</dbReference>
<dbReference type="PROSITE" id="PS00972">
    <property type="entry name" value="USP_1"/>
    <property type="match status" value="1"/>
</dbReference>
<dbReference type="PROSITE" id="PS50235">
    <property type="entry name" value="USP_3"/>
    <property type="match status" value="1"/>
</dbReference>
<gene>
    <name evidence="2" type="ORF">RFI_05659</name>
</gene>
<reference evidence="2 3" key="1">
    <citation type="journal article" date="2013" name="Curr. Biol.">
        <title>The Genome of the Foraminiferan Reticulomyxa filosa.</title>
        <authorList>
            <person name="Glockner G."/>
            <person name="Hulsmann N."/>
            <person name="Schleicher M."/>
            <person name="Noegel A.A."/>
            <person name="Eichinger L."/>
            <person name="Gallinger C."/>
            <person name="Pawlowski J."/>
            <person name="Sierra R."/>
            <person name="Euteneuer U."/>
            <person name="Pillet L."/>
            <person name="Moustafa A."/>
            <person name="Platzer M."/>
            <person name="Groth M."/>
            <person name="Szafranski K."/>
            <person name="Schliwa M."/>
        </authorList>
    </citation>
    <scope>NUCLEOTIDE SEQUENCE [LARGE SCALE GENOMIC DNA]</scope>
</reference>
<accession>X6NZZ7</accession>
<dbReference type="AlphaFoldDB" id="X6NZZ7"/>
<evidence type="ECO:0000313" key="3">
    <source>
        <dbReference type="Proteomes" id="UP000023152"/>
    </source>
</evidence>
<dbReference type="EMBL" id="ASPP01004918">
    <property type="protein sequence ID" value="ETO31458.1"/>
    <property type="molecule type" value="Genomic_DNA"/>
</dbReference>
<dbReference type="GO" id="GO:0016579">
    <property type="term" value="P:protein deubiquitination"/>
    <property type="evidence" value="ECO:0007669"/>
    <property type="project" value="InterPro"/>
</dbReference>
<dbReference type="Pfam" id="PF00443">
    <property type="entry name" value="UCH"/>
    <property type="match status" value="1"/>
</dbReference>
<dbReference type="OrthoDB" id="289038at2759"/>
<protein>
    <recommendedName>
        <fullName evidence="1">USP domain-containing protein</fullName>
    </recommendedName>
</protein>
<dbReference type="SUPFAM" id="SSF48371">
    <property type="entry name" value="ARM repeat"/>
    <property type="match status" value="1"/>
</dbReference>
<dbReference type="InterPro" id="IPR018200">
    <property type="entry name" value="USP_CS"/>
</dbReference>
<dbReference type="PANTHER" id="PTHR24006:SF827">
    <property type="entry name" value="UBIQUITIN CARBOXYL-TERMINAL HYDROLASE 34"/>
    <property type="match status" value="1"/>
</dbReference>
<dbReference type="PANTHER" id="PTHR24006">
    <property type="entry name" value="UBIQUITIN CARBOXYL-TERMINAL HYDROLASE"/>
    <property type="match status" value="1"/>
</dbReference>
<dbReference type="SUPFAM" id="SSF54001">
    <property type="entry name" value="Cysteine proteinases"/>
    <property type="match status" value="1"/>
</dbReference>
<dbReference type="GO" id="GO:0005634">
    <property type="term" value="C:nucleus"/>
    <property type="evidence" value="ECO:0007669"/>
    <property type="project" value="TreeGrafter"/>
</dbReference>
<proteinExistence type="predicted"/>
<dbReference type="Proteomes" id="UP000023152">
    <property type="component" value="Unassembled WGS sequence"/>
</dbReference>
<dbReference type="GO" id="GO:0004843">
    <property type="term" value="F:cysteine-type deubiquitinase activity"/>
    <property type="evidence" value="ECO:0007669"/>
    <property type="project" value="InterPro"/>
</dbReference>
<comment type="caution">
    <text evidence="2">The sequence shown here is derived from an EMBL/GenBank/DDBJ whole genome shotgun (WGS) entry which is preliminary data.</text>
</comment>